<evidence type="ECO:0000259" key="2">
    <source>
        <dbReference type="Pfam" id="PF12890"/>
    </source>
</evidence>
<dbReference type="Pfam" id="PF12890">
    <property type="entry name" value="DHOase"/>
    <property type="match status" value="1"/>
</dbReference>
<organism evidence="3 4">
    <name type="scientific">Candidatus Thiodiazotropha endolucinida</name>
    <dbReference type="NCBI Taxonomy" id="1655433"/>
    <lineage>
        <taxon>Bacteria</taxon>
        <taxon>Pseudomonadati</taxon>
        <taxon>Pseudomonadota</taxon>
        <taxon>Gammaproteobacteria</taxon>
        <taxon>Chromatiales</taxon>
        <taxon>Sedimenticolaceae</taxon>
        <taxon>Candidatus Thiodiazotropha</taxon>
    </lineage>
</organism>
<evidence type="ECO:0000256" key="1">
    <source>
        <dbReference type="ARBA" id="ARBA00022975"/>
    </source>
</evidence>
<dbReference type="NCBIfam" id="NF005791">
    <property type="entry name" value="PRK07627.1"/>
    <property type="match status" value="1"/>
</dbReference>
<dbReference type="InterPro" id="IPR004722">
    <property type="entry name" value="DHOase"/>
</dbReference>
<evidence type="ECO:0000313" key="3">
    <source>
        <dbReference type="EMBL" id="ODJ88416.1"/>
    </source>
</evidence>
<dbReference type="GO" id="GO:0046872">
    <property type="term" value="F:metal ion binding"/>
    <property type="evidence" value="ECO:0007669"/>
    <property type="project" value="InterPro"/>
</dbReference>
<dbReference type="Gene3D" id="3.20.20.140">
    <property type="entry name" value="Metal-dependent hydrolases"/>
    <property type="match status" value="1"/>
</dbReference>
<dbReference type="EC" id="3.5.2.3" evidence="3"/>
<dbReference type="EMBL" id="MARB01000006">
    <property type="protein sequence ID" value="ODJ88416.1"/>
    <property type="molecule type" value="Genomic_DNA"/>
</dbReference>
<dbReference type="InterPro" id="IPR011059">
    <property type="entry name" value="Metal-dep_hydrolase_composite"/>
</dbReference>
<evidence type="ECO:0000313" key="4">
    <source>
        <dbReference type="Proteomes" id="UP000094769"/>
    </source>
</evidence>
<comment type="caution">
    <text evidence="3">The sequence shown here is derived from an EMBL/GenBank/DDBJ whole genome shotgun (WGS) entry which is preliminary data.</text>
</comment>
<dbReference type="AlphaFoldDB" id="A0A7Z0VND0"/>
<dbReference type="InterPro" id="IPR032466">
    <property type="entry name" value="Metal_Hydrolase"/>
</dbReference>
<dbReference type="SUPFAM" id="SSF51556">
    <property type="entry name" value="Metallo-dependent hydrolases"/>
    <property type="match status" value="1"/>
</dbReference>
<dbReference type="Proteomes" id="UP000094769">
    <property type="component" value="Unassembled WGS sequence"/>
</dbReference>
<dbReference type="GO" id="GO:0006221">
    <property type="term" value="P:pyrimidine nucleotide biosynthetic process"/>
    <property type="evidence" value="ECO:0007669"/>
    <property type="project" value="UniProtKB-KW"/>
</dbReference>
<dbReference type="PANTHER" id="PTHR43668:SF2">
    <property type="entry name" value="ALLANTOINASE"/>
    <property type="match status" value="1"/>
</dbReference>
<dbReference type="RefSeq" id="WP_069122725.1">
    <property type="nucleotide sequence ID" value="NZ_MARB01000006.1"/>
</dbReference>
<keyword evidence="4" id="KW-1185">Reference proteome</keyword>
<dbReference type="GO" id="GO:0006145">
    <property type="term" value="P:purine nucleobase catabolic process"/>
    <property type="evidence" value="ECO:0007669"/>
    <property type="project" value="TreeGrafter"/>
</dbReference>
<keyword evidence="1" id="KW-0665">Pyrimidine biosynthesis</keyword>
<dbReference type="Gene3D" id="2.30.40.10">
    <property type="entry name" value="Urease, subunit C, domain 1"/>
    <property type="match status" value="1"/>
</dbReference>
<dbReference type="CDD" id="cd01317">
    <property type="entry name" value="DHOase_IIa"/>
    <property type="match status" value="1"/>
</dbReference>
<dbReference type="NCBIfam" id="TIGR00857">
    <property type="entry name" value="pyrC_multi"/>
    <property type="match status" value="1"/>
</dbReference>
<protein>
    <submittedName>
        <fullName evidence="3">Dihydroorotase</fullName>
        <ecNumber evidence="3">3.5.2.3</ecNumber>
    </submittedName>
</protein>
<dbReference type="GO" id="GO:0004038">
    <property type="term" value="F:allantoinase activity"/>
    <property type="evidence" value="ECO:0007669"/>
    <property type="project" value="TreeGrafter"/>
</dbReference>
<dbReference type="OrthoDB" id="5687299at2"/>
<gene>
    <name evidence="3" type="primary">pyrC_2</name>
    <name evidence="3" type="ORF">CODIS_14230</name>
</gene>
<name>A0A7Z0VND0_9GAMM</name>
<dbReference type="SUPFAM" id="SSF51338">
    <property type="entry name" value="Composite domain of metallo-dependent hydrolases"/>
    <property type="match status" value="1"/>
</dbReference>
<sequence length="436" mass="46946">MRKKKDISILGGRVIDPANGIDEITDLHIAGGKILCLGSPPREFQATLTIDAKEQVVCPGLIDLNANLREPGAEHKATIASETQAAASGGITTICCTPDTYPVIDTPAVVGQIRHKARKAGYCRLLPQGALTQALKGDRLSEMAALKAAGCIAVTNAYTPLANTLVQRRAMEYASTFNLLIILRPEDHYLSNNGCVHEGKVADRLGLPGIPEAAETVAVARDLALAETTGAVIHFHALSSASAARTMAWAKREGRRVSADVAIHQLHLSETDIEGFDSNHHVRPPLRNDSDRNGLRDAVAKNVIQAICSDHQPHEADAKASPFPDTEPGISGLETLLPLTLKLVDQGVLELSDAIARLTCGPADILGLRMGRLTPNHPADICIFDPRHRWIVDKEKLLSAGKNTPFTGWEMPARVTHTLLKGRLVYSQNTHEENAT</sequence>
<accession>A0A7Z0VND0</accession>
<dbReference type="InterPro" id="IPR024403">
    <property type="entry name" value="DHOase_cat"/>
</dbReference>
<reference evidence="3 4" key="1">
    <citation type="submission" date="2016-06" db="EMBL/GenBank/DDBJ databases">
        <title>Genome sequence of endosymbiont of Candidatus Endolucinida thiodiazotropha.</title>
        <authorList>
            <person name="Poehlein A."/>
            <person name="Koenig S."/>
            <person name="Heiden S.E."/>
            <person name="Thuermer A."/>
            <person name="Voget S."/>
            <person name="Daniel R."/>
            <person name="Markert S."/>
            <person name="Gros O."/>
            <person name="Schweder T."/>
        </authorList>
    </citation>
    <scope>NUCLEOTIDE SEQUENCE [LARGE SCALE GENOMIC DNA]</scope>
    <source>
        <strain evidence="3 4">COS</strain>
    </source>
</reference>
<dbReference type="GO" id="GO:0005737">
    <property type="term" value="C:cytoplasm"/>
    <property type="evidence" value="ECO:0007669"/>
    <property type="project" value="TreeGrafter"/>
</dbReference>
<dbReference type="GO" id="GO:0004151">
    <property type="term" value="F:dihydroorotase activity"/>
    <property type="evidence" value="ECO:0007669"/>
    <property type="project" value="UniProtKB-EC"/>
</dbReference>
<keyword evidence="3" id="KW-0378">Hydrolase</keyword>
<feature type="domain" description="Dihydroorotase catalytic" evidence="2">
    <location>
        <begin position="55"/>
        <end position="239"/>
    </location>
</feature>
<dbReference type="InterPro" id="IPR050138">
    <property type="entry name" value="DHOase/Allantoinase_Hydrolase"/>
</dbReference>
<dbReference type="PANTHER" id="PTHR43668">
    <property type="entry name" value="ALLANTOINASE"/>
    <property type="match status" value="1"/>
</dbReference>
<proteinExistence type="predicted"/>